<evidence type="ECO:0000313" key="2">
    <source>
        <dbReference type="Proteomes" id="UP001151760"/>
    </source>
</evidence>
<protein>
    <submittedName>
        <fullName evidence="1">Uncharacterized protein</fullName>
    </submittedName>
</protein>
<dbReference type="Proteomes" id="UP001151760">
    <property type="component" value="Unassembled WGS sequence"/>
</dbReference>
<dbReference type="EMBL" id="BQNB010014865">
    <property type="protein sequence ID" value="GJT33271.1"/>
    <property type="molecule type" value="Genomic_DNA"/>
</dbReference>
<reference evidence="1" key="1">
    <citation type="journal article" date="2022" name="Int. J. Mol. Sci.">
        <title>Draft Genome of Tanacetum Coccineum: Genomic Comparison of Closely Related Tanacetum-Family Plants.</title>
        <authorList>
            <person name="Yamashiro T."/>
            <person name="Shiraishi A."/>
            <person name="Nakayama K."/>
            <person name="Satake H."/>
        </authorList>
    </citation>
    <scope>NUCLEOTIDE SEQUENCE</scope>
</reference>
<accession>A0ABQ5D4Z7</accession>
<organism evidence="1 2">
    <name type="scientific">Tanacetum coccineum</name>
    <dbReference type="NCBI Taxonomy" id="301880"/>
    <lineage>
        <taxon>Eukaryota</taxon>
        <taxon>Viridiplantae</taxon>
        <taxon>Streptophyta</taxon>
        <taxon>Embryophyta</taxon>
        <taxon>Tracheophyta</taxon>
        <taxon>Spermatophyta</taxon>
        <taxon>Magnoliopsida</taxon>
        <taxon>eudicotyledons</taxon>
        <taxon>Gunneridae</taxon>
        <taxon>Pentapetalae</taxon>
        <taxon>asterids</taxon>
        <taxon>campanulids</taxon>
        <taxon>Asterales</taxon>
        <taxon>Asteraceae</taxon>
        <taxon>Asteroideae</taxon>
        <taxon>Anthemideae</taxon>
        <taxon>Anthemidinae</taxon>
        <taxon>Tanacetum</taxon>
    </lineage>
</organism>
<keyword evidence="2" id="KW-1185">Reference proteome</keyword>
<comment type="caution">
    <text evidence="1">The sequence shown here is derived from an EMBL/GenBank/DDBJ whole genome shotgun (WGS) entry which is preliminary data.</text>
</comment>
<evidence type="ECO:0000313" key="1">
    <source>
        <dbReference type="EMBL" id="GJT33271.1"/>
    </source>
</evidence>
<sequence>MMHIDTPCRETISLMYNLVRISVLSVSWVGMKCADLVRRSTMTRIMSCPFEVLGSFVTQSTVSLLNDALYRKNDKAVDEGSSKKGVHAIIQAKIVGRRAKV</sequence>
<proteinExistence type="predicted"/>
<gene>
    <name evidence="1" type="ORF">Tco_0923690</name>
</gene>
<reference evidence="1" key="2">
    <citation type="submission" date="2022-01" db="EMBL/GenBank/DDBJ databases">
        <authorList>
            <person name="Yamashiro T."/>
            <person name="Shiraishi A."/>
            <person name="Satake H."/>
            <person name="Nakayama K."/>
        </authorList>
    </citation>
    <scope>NUCLEOTIDE SEQUENCE</scope>
</reference>
<name>A0ABQ5D4Z7_9ASTR</name>